<dbReference type="Pfam" id="PF00089">
    <property type="entry name" value="Trypsin"/>
    <property type="match status" value="1"/>
</dbReference>
<dbReference type="Proteomes" id="UP001497472">
    <property type="component" value="Unassembled WGS sequence"/>
</dbReference>
<dbReference type="InterPro" id="IPR009003">
    <property type="entry name" value="Peptidase_S1_PA"/>
</dbReference>
<keyword evidence="2" id="KW-0645">Protease</keyword>
<dbReference type="GO" id="GO:0004252">
    <property type="term" value="F:serine-type endopeptidase activity"/>
    <property type="evidence" value="ECO:0007669"/>
    <property type="project" value="InterPro"/>
</dbReference>
<evidence type="ECO:0000313" key="9">
    <source>
        <dbReference type="Proteomes" id="UP001497472"/>
    </source>
</evidence>
<feature type="signal peptide" evidence="6">
    <location>
        <begin position="1"/>
        <end position="18"/>
    </location>
</feature>
<evidence type="ECO:0000313" key="8">
    <source>
        <dbReference type="EMBL" id="CAK1546649.1"/>
    </source>
</evidence>
<evidence type="ECO:0000256" key="2">
    <source>
        <dbReference type="ARBA" id="ARBA00022670"/>
    </source>
</evidence>
<comment type="similarity">
    <text evidence="1">Belongs to the peptidase S1 family.</text>
</comment>
<dbReference type="PANTHER" id="PTHR24276">
    <property type="entry name" value="POLYSERASE-RELATED"/>
    <property type="match status" value="1"/>
</dbReference>
<dbReference type="GO" id="GO:0006508">
    <property type="term" value="P:proteolysis"/>
    <property type="evidence" value="ECO:0007669"/>
    <property type="project" value="UniProtKB-KW"/>
</dbReference>
<dbReference type="Gene3D" id="2.40.10.10">
    <property type="entry name" value="Trypsin-like serine proteases"/>
    <property type="match status" value="1"/>
</dbReference>
<protein>
    <recommendedName>
        <fullName evidence="7">Peptidase S1 domain-containing protein</fullName>
    </recommendedName>
</protein>
<dbReference type="InterPro" id="IPR001254">
    <property type="entry name" value="Trypsin_dom"/>
</dbReference>
<dbReference type="EMBL" id="CAVLEF010000008">
    <property type="protein sequence ID" value="CAK1546649.1"/>
    <property type="molecule type" value="Genomic_DNA"/>
</dbReference>
<keyword evidence="4" id="KW-0720">Serine protease</keyword>
<evidence type="ECO:0000256" key="5">
    <source>
        <dbReference type="ARBA" id="ARBA00023157"/>
    </source>
</evidence>
<dbReference type="InterPro" id="IPR001314">
    <property type="entry name" value="Peptidase_S1A"/>
</dbReference>
<sequence>MVWKVLSFAVAVIYAVSAAPQSRITGGDQVDITDVPYMAALVYHYPRINLRIQRCVGPLISSYHVLTTAFCFNGAVLENFTIRAGSTLSLSGGVTSTIQHLIKNPGFVSETLLNDIAIVFVKEPFRISNVIRSLRLPPQGFEIPDGRSGIVSGWGFDKERVDGGTQHEYLQSVLLRKVTQRVCTETYANNSNVTVTDSVYCATETNKGVCFGDSGAPMVAPVYSTAALIGISSYYQGCGSTYPDIFTRVDRYSNWIMENAVAPSARSLEFDTPRIAN</sequence>
<dbReference type="InterPro" id="IPR050430">
    <property type="entry name" value="Peptidase_S1"/>
</dbReference>
<evidence type="ECO:0000259" key="7">
    <source>
        <dbReference type="PROSITE" id="PS50240"/>
    </source>
</evidence>
<dbReference type="PANTHER" id="PTHR24276:SF91">
    <property type="entry name" value="AT26814P-RELATED"/>
    <property type="match status" value="1"/>
</dbReference>
<dbReference type="InterPro" id="IPR043504">
    <property type="entry name" value="Peptidase_S1_PA_chymotrypsin"/>
</dbReference>
<reference evidence="8 9" key="1">
    <citation type="submission" date="2023-11" db="EMBL/GenBank/DDBJ databases">
        <authorList>
            <person name="Okamura Y."/>
        </authorList>
    </citation>
    <scope>NUCLEOTIDE SEQUENCE [LARGE SCALE GENOMIC DNA]</scope>
</reference>
<evidence type="ECO:0000256" key="3">
    <source>
        <dbReference type="ARBA" id="ARBA00022801"/>
    </source>
</evidence>
<dbReference type="SMART" id="SM00020">
    <property type="entry name" value="Tryp_SPc"/>
    <property type="match status" value="1"/>
</dbReference>
<dbReference type="PROSITE" id="PS50240">
    <property type="entry name" value="TRYPSIN_DOM"/>
    <property type="match status" value="1"/>
</dbReference>
<feature type="domain" description="Peptidase S1" evidence="7">
    <location>
        <begin position="24"/>
        <end position="261"/>
    </location>
</feature>
<feature type="chain" id="PRO_5043785281" description="Peptidase S1 domain-containing protein" evidence="6">
    <location>
        <begin position="19"/>
        <end position="277"/>
    </location>
</feature>
<dbReference type="PRINTS" id="PR00722">
    <property type="entry name" value="CHYMOTRYPSIN"/>
</dbReference>
<organism evidence="8 9">
    <name type="scientific">Leptosia nina</name>
    <dbReference type="NCBI Taxonomy" id="320188"/>
    <lineage>
        <taxon>Eukaryota</taxon>
        <taxon>Metazoa</taxon>
        <taxon>Ecdysozoa</taxon>
        <taxon>Arthropoda</taxon>
        <taxon>Hexapoda</taxon>
        <taxon>Insecta</taxon>
        <taxon>Pterygota</taxon>
        <taxon>Neoptera</taxon>
        <taxon>Endopterygota</taxon>
        <taxon>Lepidoptera</taxon>
        <taxon>Glossata</taxon>
        <taxon>Ditrysia</taxon>
        <taxon>Papilionoidea</taxon>
        <taxon>Pieridae</taxon>
        <taxon>Pierinae</taxon>
        <taxon>Leptosia</taxon>
    </lineage>
</organism>
<name>A0AAV1JF42_9NEOP</name>
<keyword evidence="5" id="KW-1015">Disulfide bond</keyword>
<dbReference type="AlphaFoldDB" id="A0AAV1JF42"/>
<evidence type="ECO:0000256" key="6">
    <source>
        <dbReference type="SAM" id="SignalP"/>
    </source>
</evidence>
<proteinExistence type="inferred from homology"/>
<dbReference type="CDD" id="cd00190">
    <property type="entry name" value="Tryp_SPc"/>
    <property type="match status" value="1"/>
</dbReference>
<keyword evidence="9" id="KW-1185">Reference proteome</keyword>
<keyword evidence="6" id="KW-0732">Signal</keyword>
<evidence type="ECO:0000256" key="1">
    <source>
        <dbReference type="ARBA" id="ARBA00007664"/>
    </source>
</evidence>
<accession>A0AAV1JF42</accession>
<dbReference type="SUPFAM" id="SSF50494">
    <property type="entry name" value="Trypsin-like serine proteases"/>
    <property type="match status" value="1"/>
</dbReference>
<gene>
    <name evidence="8" type="ORF">LNINA_LOCUS6194</name>
</gene>
<evidence type="ECO:0000256" key="4">
    <source>
        <dbReference type="ARBA" id="ARBA00022825"/>
    </source>
</evidence>
<keyword evidence="3" id="KW-0378">Hydrolase</keyword>
<comment type="caution">
    <text evidence="8">The sequence shown here is derived from an EMBL/GenBank/DDBJ whole genome shotgun (WGS) entry which is preliminary data.</text>
</comment>